<proteinExistence type="predicted"/>
<evidence type="ECO:0000313" key="2">
    <source>
        <dbReference type="Proteomes" id="UP000194236"/>
    </source>
</evidence>
<accession>A0A1Y3BFC6</accession>
<gene>
    <name evidence="1" type="ORF">BLA29_011755</name>
</gene>
<reference evidence="1 2" key="1">
    <citation type="submission" date="2017-03" db="EMBL/GenBank/DDBJ databases">
        <title>Genome Survey of Euroglyphus maynei.</title>
        <authorList>
            <person name="Arlian L.G."/>
            <person name="Morgan M.S."/>
            <person name="Rider S.D."/>
        </authorList>
    </citation>
    <scope>NUCLEOTIDE SEQUENCE [LARGE SCALE GENOMIC DNA]</scope>
    <source>
        <strain evidence="1">Arlian Lab</strain>
        <tissue evidence="1">Whole body</tissue>
    </source>
</reference>
<dbReference type="Proteomes" id="UP000194236">
    <property type="component" value="Unassembled WGS sequence"/>
</dbReference>
<protein>
    <submittedName>
        <fullName evidence="1">Uncharacterized protein</fullName>
    </submittedName>
</protein>
<comment type="caution">
    <text evidence="1">The sequence shown here is derived from an EMBL/GenBank/DDBJ whole genome shotgun (WGS) entry which is preliminary data.</text>
</comment>
<dbReference type="AlphaFoldDB" id="A0A1Y3BFC6"/>
<name>A0A1Y3BFC6_EURMA</name>
<evidence type="ECO:0000313" key="1">
    <source>
        <dbReference type="EMBL" id="OTF79609.1"/>
    </source>
</evidence>
<keyword evidence="2" id="KW-1185">Reference proteome</keyword>
<organism evidence="1 2">
    <name type="scientific">Euroglyphus maynei</name>
    <name type="common">Mayne's house dust mite</name>
    <dbReference type="NCBI Taxonomy" id="6958"/>
    <lineage>
        <taxon>Eukaryota</taxon>
        <taxon>Metazoa</taxon>
        <taxon>Ecdysozoa</taxon>
        <taxon>Arthropoda</taxon>
        <taxon>Chelicerata</taxon>
        <taxon>Arachnida</taxon>
        <taxon>Acari</taxon>
        <taxon>Acariformes</taxon>
        <taxon>Sarcoptiformes</taxon>
        <taxon>Astigmata</taxon>
        <taxon>Psoroptidia</taxon>
        <taxon>Analgoidea</taxon>
        <taxon>Pyroglyphidae</taxon>
        <taxon>Pyroglyphinae</taxon>
        <taxon>Euroglyphus</taxon>
    </lineage>
</organism>
<dbReference type="EMBL" id="MUJZ01022217">
    <property type="protein sequence ID" value="OTF79609.1"/>
    <property type="molecule type" value="Genomic_DNA"/>
</dbReference>
<sequence>MDRNLKSGWQLCYTICCLMNKESDIESSMNIDQKLRTLSFVLANCPENEINIHYDLLNQIKNLKQLHINHMVEPKIYINFQGC</sequence>